<dbReference type="HOGENOM" id="CLU_089201_1_0_7"/>
<feature type="transmembrane region" description="Helical" evidence="1">
    <location>
        <begin position="29"/>
        <end position="48"/>
    </location>
</feature>
<dbReference type="eggNOG" id="COG1682">
    <property type="taxonomic scope" value="Bacteria"/>
</dbReference>
<reference evidence="2 3" key="1">
    <citation type="journal article" date="2015" name="Biol. Direct">
        <title>Babela massiliensis, a representative of a widespread bacterial phylum with unusual adaptations to parasitism in amoebae.</title>
        <authorList>
            <person name="Pagnier I."/>
            <person name="Yutin N."/>
            <person name="Croce O."/>
            <person name="Makarova K.S."/>
            <person name="Wolf Y.I."/>
            <person name="Benamar S."/>
            <person name="Raoult D."/>
            <person name="Koonin E.V."/>
            <person name="La Scola B."/>
        </authorList>
    </citation>
    <scope>NUCLEOTIDE SEQUENCE [LARGE SCALE GENOMIC DNA]</scope>
    <source>
        <strain evidence="3">BABL1</strain>
    </source>
</reference>
<evidence type="ECO:0000256" key="1">
    <source>
        <dbReference type="SAM" id="Phobius"/>
    </source>
</evidence>
<dbReference type="PANTHER" id="PTHR43229">
    <property type="entry name" value="NODULATION PROTEIN J"/>
    <property type="match status" value="1"/>
</dbReference>
<dbReference type="STRING" id="673862.BABL1_gene_735"/>
<feature type="transmembrane region" description="Helical" evidence="1">
    <location>
        <begin position="230"/>
        <end position="252"/>
    </location>
</feature>
<feature type="transmembrane region" description="Helical" evidence="1">
    <location>
        <begin position="55"/>
        <end position="71"/>
    </location>
</feature>
<dbReference type="KEGG" id="dpb:BABL1_gene_735"/>
<dbReference type="AlphaFoldDB" id="V6DHJ8"/>
<feature type="transmembrane region" description="Helical" evidence="1">
    <location>
        <begin position="172"/>
        <end position="189"/>
    </location>
</feature>
<evidence type="ECO:0000313" key="3">
    <source>
        <dbReference type="Proteomes" id="UP000018769"/>
    </source>
</evidence>
<dbReference type="Proteomes" id="UP000018769">
    <property type="component" value="Chromosome I"/>
</dbReference>
<organism evidence="2 3">
    <name type="scientific">Candidatus Babela massiliensis</name>
    <dbReference type="NCBI Taxonomy" id="673862"/>
    <lineage>
        <taxon>Bacteria</taxon>
        <taxon>Candidatus Babelota</taxon>
        <taxon>Candidatus Babeliae</taxon>
        <taxon>Candidatus Babeliales</taxon>
        <taxon>Candidatus Babeliaceae</taxon>
        <taxon>Candidatus Babela</taxon>
    </lineage>
</organism>
<dbReference type="RefSeq" id="WP_023793011.1">
    <property type="nucleotide sequence ID" value="NC_023003.1"/>
</dbReference>
<keyword evidence="1" id="KW-0472">Membrane</keyword>
<dbReference type="EMBL" id="HG793133">
    <property type="protein sequence ID" value="CDK31024.1"/>
    <property type="molecule type" value="Genomic_DNA"/>
</dbReference>
<dbReference type="OrthoDB" id="9786643at2"/>
<feature type="transmembrane region" description="Helical" evidence="1">
    <location>
        <begin position="103"/>
        <end position="130"/>
    </location>
</feature>
<dbReference type="InterPro" id="IPR051784">
    <property type="entry name" value="Nod_factor_ABC_transporter"/>
</dbReference>
<dbReference type="PANTHER" id="PTHR43229:SF3">
    <property type="entry name" value="ABC-TYPE MULTIDRUG TRANSPORT SYSTEM, PERMEASE COMPONENT"/>
    <property type="match status" value="1"/>
</dbReference>
<accession>V6DHJ8</accession>
<proteinExistence type="predicted"/>
<name>V6DHJ8_9BACT</name>
<gene>
    <name evidence="2" type="ORF">BABL1_gene_735</name>
</gene>
<keyword evidence="3" id="KW-1185">Reference proteome</keyword>
<keyword evidence="1" id="KW-0812">Transmembrane</keyword>
<keyword evidence="1" id="KW-1133">Transmembrane helix</keyword>
<evidence type="ECO:0000313" key="2">
    <source>
        <dbReference type="EMBL" id="CDK31024.1"/>
    </source>
</evidence>
<protein>
    <submittedName>
        <fullName evidence="2">ABC-type multidrug transport system permease component</fullName>
    </submittedName>
</protein>
<sequence>MIKFSRISAIIYRHLVPTFRDPIRLTDMAYYPLVDLILFGFLGVWAHGSQTGSDNFVFALLTSIACWYLVYRSTLEISRNLLIEIWDSSLVNLLATPLTTTEFMISLMILGFIQAFITFIYSSFLILLIFSKNIFSVYPLIAPYLPLFIVCGWIIGILTSALIFYFGRSVEFITWAIPCLFAILSGAFYSIDLSPHWVQKIASLFPLKYLFILVRQAIDQKSVNIFSHNFFIATLLTVFYFILVSLFLTYMVNKAKNKGLNNLG</sequence>
<feature type="transmembrane region" description="Helical" evidence="1">
    <location>
        <begin position="142"/>
        <end position="166"/>
    </location>
</feature>